<organism evidence="1 2">
    <name type="scientific">Meloidogyne enterolobii</name>
    <name type="common">Root-knot nematode worm</name>
    <name type="synonym">Meloidogyne mayaguensis</name>
    <dbReference type="NCBI Taxonomy" id="390850"/>
    <lineage>
        <taxon>Eukaryota</taxon>
        <taxon>Metazoa</taxon>
        <taxon>Ecdysozoa</taxon>
        <taxon>Nematoda</taxon>
        <taxon>Chromadorea</taxon>
        <taxon>Rhabditida</taxon>
        <taxon>Tylenchina</taxon>
        <taxon>Tylenchomorpha</taxon>
        <taxon>Tylenchoidea</taxon>
        <taxon>Meloidogynidae</taxon>
        <taxon>Meloidogyninae</taxon>
        <taxon>Meloidogyne</taxon>
    </lineage>
</organism>
<accession>A0A6V7XY07</accession>
<dbReference type="AlphaFoldDB" id="A0A6V7XY07"/>
<proteinExistence type="predicted"/>
<sequence>MEEMNISHYESLFNIIEDFDESIFKKISTKTALLKLVDYSLLEQLENQYPTIMHLSVMDPTHRWNLYRKALRMDIPEENMHDFDEEKYYSQAEHRINTSILLSKLEIFEDILLHYLKNDEINEENQKFIEIKNIFSEVKDDAYTHLTYSSEYSVLILFSIVEMLQDKKAELIEKAKEGEAGYIIKEISLRLNAINVILNDEKNDVNYYENCYITTRKFLASTHAKFFDKKFDQDKSILEEIKSKRGTIYFLLTIFVGENFNNYLKKWKILDNECM</sequence>
<evidence type="ECO:0000313" key="1">
    <source>
        <dbReference type="EMBL" id="CAD2204131.1"/>
    </source>
</evidence>
<evidence type="ECO:0000313" key="2">
    <source>
        <dbReference type="Proteomes" id="UP000580250"/>
    </source>
</evidence>
<comment type="caution">
    <text evidence="1">The sequence shown here is derived from an EMBL/GenBank/DDBJ whole genome shotgun (WGS) entry which is preliminary data.</text>
</comment>
<gene>
    <name evidence="1" type="ORF">MENT_LOCUS57856</name>
</gene>
<dbReference type="EMBL" id="CAJEWN010002528">
    <property type="protein sequence ID" value="CAD2204131.1"/>
    <property type="molecule type" value="Genomic_DNA"/>
</dbReference>
<dbReference type="Proteomes" id="UP000580250">
    <property type="component" value="Unassembled WGS sequence"/>
</dbReference>
<reference evidence="1 2" key="1">
    <citation type="submission" date="2020-08" db="EMBL/GenBank/DDBJ databases">
        <authorList>
            <person name="Koutsovoulos G."/>
            <person name="Danchin GJ E."/>
        </authorList>
    </citation>
    <scope>NUCLEOTIDE SEQUENCE [LARGE SCALE GENOMIC DNA]</scope>
</reference>
<name>A0A6V7XY07_MELEN</name>
<protein>
    <submittedName>
        <fullName evidence="1">Uncharacterized protein</fullName>
    </submittedName>
</protein>